<gene>
    <name evidence="1" type="ORF">SAMN05444401_3166</name>
</gene>
<dbReference type="AlphaFoldDB" id="A0A1M6JNG6"/>
<evidence type="ECO:0000313" key="1">
    <source>
        <dbReference type="EMBL" id="SHJ48204.1"/>
    </source>
</evidence>
<dbReference type="RefSeq" id="WP_073008791.1">
    <property type="nucleotide sequence ID" value="NZ_FQZO01000005.1"/>
</dbReference>
<name>A0A1M6JNG6_9CLOT</name>
<proteinExistence type="predicted"/>
<organism evidence="1 2">
    <name type="scientific">Clostridium amylolyticum</name>
    <dbReference type="NCBI Taxonomy" id="1121298"/>
    <lineage>
        <taxon>Bacteria</taxon>
        <taxon>Bacillati</taxon>
        <taxon>Bacillota</taxon>
        <taxon>Clostridia</taxon>
        <taxon>Eubacteriales</taxon>
        <taxon>Clostridiaceae</taxon>
        <taxon>Clostridium</taxon>
    </lineage>
</organism>
<dbReference type="OrthoDB" id="1931737at2"/>
<evidence type="ECO:0000313" key="2">
    <source>
        <dbReference type="Proteomes" id="UP000184080"/>
    </source>
</evidence>
<reference evidence="1 2" key="1">
    <citation type="submission" date="2016-11" db="EMBL/GenBank/DDBJ databases">
        <authorList>
            <person name="Jaros S."/>
            <person name="Januszkiewicz K."/>
            <person name="Wedrychowicz H."/>
        </authorList>
    </citation>
    <scope>NUCLEOTIDE SEQUENCE [LARGE SCALE GENOMIC DNA]</scope>
    <source>
        <strain evidence="1 2">DSM 21864</strain>
    </source>
</reference>
<protein>
    <submittedName>
        <fullName evidence="1">Uncharacterized protein</fullName>
    </submittedName>
</protein>
<dbReference type="EMBL" id="FQZO01000005">
    <property type="protein sequence ID" value="SHJ48204.1"/>
    <property type="molecule type" value="Genomic_DNA"/>
</dbReference>
<sequence length="142" mass="16061">MKKKILVIMTTAILALGVITVVYSKENDNVNNFGVGRGMMYQSNSNSSGFSREMMKTNNINNNDSYNKMIGLMKENGFQEGAKAMENGDYNAMSNFMNNITDEQYEKMINIMKNNGYDGMSKMMGALSRQEMVNRHNSMMGR</sequence>
<dbReference type="Proteomes" id="UP000184080">
    <property type="component" value="Unassembled WGS sequence"/>
</dbReference>
<accession>A0A1M6JNG6</accession>
<keyword evidence="2" id="KW-1185">Reference proteome</keyword>